<evidence type="ECO:0000313" key="2">
    <source>
        <dbReference type="EMBL" id="APG08711.1"/>
    </source>
</evidence>
<dbReference type="Proteomes" id="UP000181962">
    <property type="component" value="Chromosome"/>
</dbReference>
<organism evidence="2 3">
    <name type="scientific">Bradyrhizobium japonicum</name>
    <dbReference type="NCBI Taxonomy" id="375"/>
    <lineage>
        <taxon>Bacteria</taxon>
        <taxon>Pseudomonadati</taxon>
        <taxon>Pseudomonadota</taxon>
        <taxon>Alphaproteobacteria</taxon>
        <taxon>Hyphomicrobiales</taxon>
        <taxon>Nitrobacteraceae</taxon>
        <taxon>Bradyrhizobium</taxon>
    </lineage>
</organism>
<name>A0A1L3F5X6_BRAJP</name>
<feature type="transmembrane region" description="Helical" evidence="1">
    <location>
        <begin position="46"/>
        <end position="66"/>
    </location>
</feature>
<evidence type="ECO:0000256" key="1">
    <source>
        <dbReference type="SAM" id="Phobius"/>
    </source>
</evidence>
<keyword evidence="1" id="KW-1133">Transmembrane helix</keyword>
<accession>A0A1L3F5X6</accession>
<gene>
    <name evidence="2" type="ORF">BKD09_10245</name>
</gene>
<feature type="transmembrane region" description="Helical" evidence="1">
    <location>
        <begin position="20"/>
        <end position="39"/>
    </location>
</feature>
<dbReference type="AlphaFoldDB" id="A0A1L3F5X6"/>
<protein>
    <submittedName>
        <fullName evidence="2">Uncharacterized protein</fullName>
    </submittedName>
</protein>
<dbReference type="EMBL" id="CP017637">
    <property type="protein sequence ID" value="APG08711.1"/>
    <property type="molecule type" value="Genomic_DNA"/>
</dbReference>
<keyword evidence="1" id="KW-0812">Transmembrane</keyword>
<sequence length="107" mass="11841">MSLNHLPRVNDQEPFMFDDLMTLLVILSFGFPAMPWFLGARWGSRGVWLSTGFAVVILLCFFPILFWVACGACGQGAIAIFVLGPIWIASALLTVTSAAFAYYKFAR</sequence>
<feature type="transmembrane region" description="Helical" evidence="1">
    <location>
        <begin position="78"/>
        <end position="103"/>
    </location>
</feature>
<proteinExistence type="predicted"/>
<keyword evidence="1" id="KW-0472">Membrane</keyword>
<reference evidence="2 3" key="1">
    <citation type="submission" date="2016-11" db="EMBL/GenBank/DDBJ databases">
        <title>Complete Genome Sequence of Bradyrhizobium sp. strain J5, an isolated from soybean nodule in Hokkaido.</title>
        <authorList>
            <person name="Kanehara K."/>
        </authorList>
    </citation>
    <scope>NUCLEOTIDE SEQUENCE [LARGE SCALE GENOMIC DNA]</scope>
    <source>
        <strain evidence="2 3">J5</strain>
    </source>
</reference>
<evidence type="ECO:0000313" key="3">
    <source>
        <dbReference type="Proteomes" id="UP000181962"/>
    </source>
</evidence>